<dbReference type="InterPro" id="IPR004358">
    <property type="entry name" value="Sig_transdc_His_kin-like_C"/>
</dbReference>
<dbReference type="PROSITE" id="PS50109">
    <property type="entry name" value="HIS_KIN"/>
    <property type="match status" value="1"/>
</dbReference>
<dbReference type="InterPro" id="IPR015943">
    <property type="entry name" value="WD40/YVTN_repeat-like_dom_sf"/>
</dbReference>
<comment type="caution">
    <text evidence="17">The sequence shown here is derived from an EMBL/GenBank/DDBJ whole genome shotgun (WGS) entry which is preliminary data.</text>
</comment>
<evidence type="ECO:0000313" key="17">
    <source>
        <dbReference type="EMBL" id="RCH53658.1"/>
    </source>
</evidence>
<dbReference type="InterPro" id="IPR011123">
    <property type="entry name" value="Y_Y_Y"/>
</dbReference>
<dbReference type="SUPFAM" id="SSF63829">
    <property type="entry name" value="Calcium-dependent phosphotriesterase"/>
    <property type="match status" value="3"/>
</dbReference>
<evidence type="ECO:0000259" key="16">
    <source>
        <dbReference type="PROSITE" id="PS50110"/>
    </source>
</evidence>
<dbReference type="InterPro" id="IPR003661">
    <property type="entry name" value="HisK_dim/P_dom"/>
</dbReference>
<feature type="domain" description="Response regulatory" evidence="16">
    <location>
        <begin position="1167"/>
        <end position="1280"/>
    </location>
</feature>
<protein>
    <recommendedName>
        <fullName evidence="10">Sensory/regulatory protein RpfC</fullName>
        <ecNumber evidence="2">2.7.13.3</ecNumber>
    </recommendedName>
</protein>
<dbReference type="CDD" id="cd00156">
    <property type="entry name" value="REC"/>
    <property type="match status" value="1"/>
</dbReference>
<keyword evidence="4" id="KW-0808">Transferase</keyword>
<dbReference type="GO" id="GO:0005524">
    <property type="term" value="F:ATP binding"/>
    <property type="evidence" value="ECO:0007669"/>
    <property type="project" value="UniProtKB-KW"/>
</dbReference>
<keyword evidence="14" id="KW-0732">Signal</keyword>
<dbReference type="InterPro" id="IPR036890">
    <property type="entry name" value="HATPase_C_sf"/>
</dbReference>
<dbReference type="InterPro" id="IPR003594">
    <property type="entry name" value="HATPase_dom"/>
</dbReference>
<evidence type="ECO:0000256" key="10">
    <source>
        <dbReference type="ARBA" id="ARBA00068150"/>
    </source>
</evidence>
<keyword evidence="3 11" id="KW-0597">Phosphoprotein</keyword>
<evidence type="ECO:0000256" key="4">
    <source>
        <dbReference type="ARBA" id="ARBA00022679"/>
    </source>
</evidence>
<evidence type="ECO:0000256" key="5">
    <source>
        <dbReference type="ARBA" id="ARBA00022741"/>
    </source>
</evidence>
<comment type="catalytic activity">
    <reaction evidence="1">
        <text>ATP + protein L-histidine = ADP + protein N-phospho-L-histidine.</text>
        <dbReference type="EC" id="2.7.13.3"/>
    </reaction>
</comment>
<evidence type="ECO:0000256" key="7">
    <source>
        <dbReference type="ARBA" id="ARBA00022840"/>
    </source>
</evidence>
<evidence type="ECO:0000256" key="12">
    <source>
        <dbReference type="SAM" id="MobiDB-lite"/>
    </source>
</evidence>
<evidence type="ECO:0000256" key="3">
    <source>
        <dbReference type="ARBA" id="ARBA00022553"/>
    </source>
</evidence>
<dbReference type="SMART" id="SM00388">
    <property type="entry name" value="HisKA"/>
    <property type="match status" value="1"/>
</dbReference>
<dbReference type="Gene3D" id="3.40.50.2300">
    <property type="match status" value="2"/>
</dbReference>
<keyword evidence="8" id="KW-0902">Two-component regulatory system</keyword>
<dbReference type="Proteomes" id="UP000253209">
    <property type="component" value="Unassembled WGS sequence"/>
</dbReference>
<dbReference type="GO" id="GO:0000155">
    <property type="term" value="F:phosphorelay sensor kinase activity"/>
    <property type="evidence" value="ECO:0007669"/>
    <property type="project" value="InterPro"/>
</dbReference>
<dbReference type="InterPro" id="IPR001789">
    <property type="entry name" value="Sig_transdc_resp-reg_receiver"/>
</dbReference>
<dbReference type="CDD" id="cd00082">
    <property type="entry name" value="HisKA"/>
    <property type="match status" value="1"/>
</dbReference>
<keyword evidence="13" id="KW-0812">Transmembrane</keyword>
<feature type="domain" description="Response regulatory" evidence="16">
    <location>
        <begin position="1306"/>
        <end position="1421"/>
    </location>
</feature>
<dbReference type="InterPro" id="IPR011006">
    <property type="entry name" value="CheY-like_superfamily"/>
</dbReference>
<accession>A0A367GL26</accession>
<dbReference type="SUPFAM" id="SSF52172">
    <property type="entry name" value="CheY-like"/>
    <property type="match status" value="2"/>
</dbReference>
<dbReference type="Gene3D" id="2.60.40.10">
    <property type="entry name" value="Immunoglobulins"/>
    <property type="match status" value="1"/>
</dbReference>
<dbReference type="Pfam" id="PF00072">
    <property type="entry name" value="Response_reg"/>
    <property type="match status" value="2"/>
</dbReference>
<feature type="signal peptide" evidence="14">
    <location>
        <begin position="1"/>
        <end position="23"/>
    </location>
</feature>
<evidence type="ECO:0000256" key="2">
    <source>
        <dbReference type="ARBA" id="ARBA00012438"/>
    </source>
</evidence>
<dbReference type="SUPFAM" id="SSF47384">
    <property type="entry name" value="Homodimeric domain of signal transducing histidine kinase"/>
    <property type="match status" value="1"/>
</dbReference>
<feature type="chain" id="PRO_5017041113" description="Sensory/regulatory protein RpfC" evidence="14">
    <location>
        <begin position="24"/>
        <end position="1425"/>
    </location>
</feature>
<dbReference type="CDD" id="cd17546">
    <property type="entry name" value="REC_hyHK_CKI1_RcsC-like"/>
    <property type="match status" value="1"/>
</dbReference>
<organism evidence="17 18">
    <name type="scientific">Mucilaginibacter hurinus</name>
    <dbReference type="NCBI Taxonomy" id="2201324"/>
    <lineage>
        <taxon>Bacteria</taxon>
        <taxon>Pseudomonadati</taxon>
        <taxon>Bacteroidota</taxon>
        <taxon>Sphingobacteriia</taxon>
        <taxon>Sphingobacteriales</taxon>
        <taxon>Sphingobacteriaceae</taxon>
        <taxon>Mucilaginibacter</taxon>
    </lineage>
</organism>
<dbReference type="PRINTS" id="PR00344">
    <property type="entry name" value="BCTRLSENSOR"/>
</dbReference>
<feature type="region of interest" description="Disordered" evidence="12">
    <location>
        <begin position="869"/>
        <end position="893"/>
    </location>
</feature>
<feature type="compositionally biased region" description="Low complexity" evidence="12">
    <location>
        <begin position="869"/>
        <end position="885"/>
    </location>
</feature>
<keyword evidence="5" id="KW-0547">Nucleotide-binding</keyword>
<evidence type="ECO:0000256" key="6">
    <source>
        <dbReference type="ARBA" id="ARBA00022777"/>
    </source>
</evidence>
<evidence type="ECO:0000256" key="8">
    <source>
        <dbReference type="ARBA" id="ARBA00023012"/>
    </source>
</evidence>
<dbReference type="InterPro" id="IPR013783">
    <property type="entry name" value="Ig-like_fold"/>
</dbReference>
<keyword evidence="13" id="KW-0472">Membrane</keyword>
<feature type="domain" description="Histidine kinase" evidence="15">
    <location>
        <begin position="927"/>
        <end position="1148"/>
    </location>
</feature>
<dbReference type="Pfam" id="PF00512">
    <property type="entry name" value="HisKA"/>
    <property type="match status" value="1"/>
</dbReference>
<evidence type="ECO:0000256" key="13">
    <source>
        <dbReference type="SAM" id="Phobius"/>
    </source>
</evidence>
<feature type="transmembrane region" description="Helical" evidence="13">
    <location>
        <begin position="801"/>
        <end position="819"/>
    </location>
</feature>
<comment type="subunit">
    <text evidence="9">At low DSF concentrations, interacts with RpfF.</text>
</comment>
<dbReference type="PANTHER" id="PTHR45339:SF1">
    <property type="entry name" value="HYBRID SIGNAL TRANSDUCTION HISTIDINE KINASE J"/>
    <property type="match status" value="1"/>
</dbReference>
<dbReference type="Gene3D" id="1.10.287.130">
    <property type="match status" value="1"/>
</dbReference>
<feature type="modified residue" description="4-aspartylphosphate" evidence="11">
    <location>
        <position position="1217"/>
    </location>
</feature>
<dbReference type="OrthoDB" id="9809670at2"/>
<evidence type="ECO:0000256" key="11">
    <source>
        <dbReference type="PROSITE-ProRule" id="PRU00169"/>
    </source>
</evidence>
<reference evidence="17 18" key="1">
    <citation type="submission" date="2018-05" db="EMBL/GenBank/DDBJ databases">
        <title>Mucilaginibacter hurinus sp. nov., isolated from briquette warehouse soil.</title>
        <authorList>
            <person name="Choi L."/>
        </authorList>
    </citation>
    <scope>NUCLEOTIDE SEQUENCE [LARGE SCALE GENOMIC DNA]</scope>
    <source>
        <strain evidence="17 18">ZR32</strain>
    </source>
</reference>
<proteinExistence type="predicted"/>
<dbReference type="FunFam" id="1.10.287.130:FF:000002">
    <property type="entry name" value="Two-component osmosensing histidine kinase"/>
    <property type="match status" value="1"/>
</dbReference>
<dbReference type="Pfam" id="PF02518">
    <property type="entry name" value="HATPase_c"/>
    <property type="match status" value="1"/>
</dbReference>
<evidence type="ECO:0000313" key="18">
    <source>
        <dbReference type="Proteomes" id="UP000253209"/>
    </source>
</evidence>
<dbReference type="FunFam" id="2.60.40.10:FF:000791">
    <property type="entry name" value="Two-component system sensor histidine kinase/response regulator"/>
    <property type="match status" value="1"/>
</dbReference>
<evidence type="ECO:0000259" key="15">
    <source>
        <dbReference type="PROSITE" id="PS50109"/>
    </source>
</evidence>
<gene>
    <name evidence="17" type="ORF">DJ568_16615</name>
</gene>
<keyword evidence="13" id="KW-1133">Transmembrane helix</keyword>
<dbReference type="FunFam" id="3.30.565.10:FF:000010">
    <property type="entry name" value="Sensor histidine kinase RcsC"/>
    <property type="match status" value="1"/>
</dbReference>
<name>A0A367GL26_9SPHI</name>
<feature type="modified residue" description="4-aspartylphosphate" evidence="11">
    <location>
        <position position="1355"/>
    </location>
</feature>
<dbReference type="InterPro" id="IPR036097">
    <property type="entry name" value="HisK_dim/P_sf"/>
</dbReference>
<evidence type="ECO:0000256" key="9">
    <source>
        <dbReference type="ARBA" id="ARBA00064003"/>
    </source>
</evidence>
<dbReference type="SMART" id="SM00387">
    <property type="entry name" value="HATPase_c"/>
    <property type="match status" value="1"/>
</dbReference>
<dbReference type="PROSITE" id="PS50110">
    <property type="entry name" value="RESPONSE_REGULATORY"/>
    <property type="match status" value="2"/>
</dbReference>
<keyword evidence="6 17" id="KW-0418">Kinase</keyword>
<dbReference type="Pfam" id="PF07494">
    <property type="entry name" value="Reg_prop"/>
    <property type="match status" value="9"/>
</dbReference>
<dbReference type="Gene3D" id="2.130.10.10">
    <property type="entry name" value="YVTN repeat-like/Quinoprotein amine dehydrogenase"/>
    <property type="match status" value="3"/>
</dbReference>
<keyword evidence="18" id="KW-1185">Reference proteome</keyword>
<sequence length="1425" mass="160696">MNLLNRITITCVGMLVGVCCVFAQPAKISFTTFNSSNGLSQNTLHCIYKDRFGLMWFGTQDGLNRYNGYDVQVYRHRLDNDKTLPANFVSSIDEDTQGDLWIGTRIGGLSKYDRAKDKFANYKHNPSNPHSISHNNVNVIYNDKSSNLWIGTEKGLNLFDKKRQRFKRFLNNPQDTGSISNSLIYSIFEDSDNNLWVGTANGLNRLNRKTKKFERFLYKAPGLRGGENLIYVIIEDEKKQIWVGTNSGLILVNKNTKAFSHYTVDPDKNSADGINPVFCMAMAGRNRFWLGTNTTLQLFDANSKQIIPITNKVTEESAMPNDGIYSMLHDNTGILWVGTTSQGILKYNSNLPVFPSFKNSLKAIPSAKNIIRSIAEDNKGNLYLATDDGLEYFNRDDCSYKSFRHKKGTTNSLLSNYTTAVIYTKSHDVWVGTYSSGLNRLDPQTGVFEQYTAGSGSGQLSDNYIYALLEDRKGNIWIGTESGGVNVFNRKTKTFTKYKKSKKSNSGIADNSILALYEDKRGNIWIGGYSYGISIYNQATKSFSYLNTKNSDLNNDVVSAFYEDAAGNMWIGTMEGGINCYNIHTHKFTAFNEQSGLINNTINYITADKQGFLWLGTNQGIIRFDPARKKFRNFNLYNGLKTLEFNIGAGTNLRNGEIVLGSINGFNIIDPANLPLNKNRPPVVFTGLELFNKPVRIGENSILKQNILTTKEIVLPYNQSVVTIEFAALDYTVPEKNKYIYKLEGFDEAWRLGNSRREATYTNLDPGTYIFEVKGANNDGEWNPVSSKLIITVDPPYWMTWWFRALFLLTCICLVYLFYRYRIRFLRKAQAELEKQVRQRTFELRLQSNELRDLNIHLQSQAEELQVQAEELQSQSEELQSQSEELQSKTNDLEHLNNELQRQKAEERKARMEAEKANKAKSTFLATMSHEIRTPMNGVLGMASLLSETQLDIEQREYTEAILNSGESLLCVINDVLDFSKIESGNMELDPHDFELRKCVEDVLELFSSKSAQSGIDLVYHIEDGIPDYIYSDSFRLRQVLTNMVGNATKFTHKGEIFVGITRGPVTDDEVMLYFEIRDTGIGIPEEQIGNLFKAFNQVDSSITRRYGGSGLGLAICERLIKLLGGSVSVKSKLGIGTTFTFSMLCKSGKVTPGSLHEDTNICEGKKVLVVDDNATNLQILQKQLSKRKMTVVAVSSGIEALNVFATQNDLDLVITDMQMPDMDGVQLSVKIKAIRQNLPIILLSSLGNENKKQYPHLFSSVLTKPVKQIHLFKVIELALIKDKASASEDKKSILSEGFALEYPFRILVAEDNLMNQKLIIRVLNKLGYLPDLACDGKQVLTMMEAKPYDIIFMDVQMPELDGLEATRLVRKTYGAKPLIIAMTANVMSEDKENCLKAGMDGYISKPINLETLVNYLRDLFNNPS</sequence>
<dbReference type="SUPFAM" id="SSF55874">
    <property type="entry name" value="ATPase domain of HSP90 chaperone/DNA topoisomerase II/histidine kinase"/>
    <property type="match status" value="1"/>
</dbReference>
<dbReference type="Gene3D" id="3.30.565.10">
    <property type="entry name" value="Histidine kinase-like ATPase, C-terminal domain"/>
    <property type="match status" value="1"/>
</dbReference>
<dbReference type="EMBL" id="QGDC01000011">
    <property type="protein sequence ID" value="RCH53658.1"/>
    <property type="molecule type" value="Genomic_DNA"/>
</dbReference>
<evidence type="ECO:0000256" key="1">
    <source>
        <dbReference type="ARBA" id="ARBA00000085"/>
    </source>
</evidence>
<dbReference type="InterPro" id="IPR005467">
    <property type="entry name" value="His_kinase_dom"/>
</dbReference>
<dbReference type="SMART" id="SM00448">
    <property type="entry name" value="REC"/>
    <property type="match status" value="2"/>
</dbReference>
<dbReference type="PANTHER" id="PTHR45339">
    <property type="entry name" value="HYBRID SIGNAL TRANSDUCTION HISTIDINE KINASE J"/>
    <property type="match status" value="1"/>
</dbReference>
<evidence type="ECO:0000256" key="14">
    <source>
        <dbReference type="SAM" id="SignalP"/>
    </source>
</evidence>
<keyword evidence="7" id="KW-0067">ATP-binding</keyword>
<dbReference type="Pfam" id="PF07495">
    <property type="entry name" value="Y_Y_Y"/>
    <property type="match status" value="1"/>
</dbReference>
<dbReference type="EC" id="2.7.13.3" evidence="2"/>
<dbReference type="CDD" id="cd16922">
    <property type="entry name" value="HATPase_EvgS-ArcB-TorS-like"/>
    <property type="match status" value="1"/>
</dbReference>
<dbReference type="InterPro" id="IPR011110">
    <property type="entry name" value="Reg_prop"/>
</dbReference>